<feature type="compositionally biased region" description="Basic and acidic residues" evidence="1">
    <location>
        <begin position="273"/>
        <end position="289"/>
    </location>
</feature>
<evidence type="ECO:0000259" key="2">
    <source>
        <dbReference type="Pfam" id="PF20149"/>
    </source>
</evidence>
<dbReference type="OrthoDB" id="3039200at2759"/>
<evidence type="ECO:0000313" key="3">
    <source>
        <dbReference type="EMBL" id="KAF9474257.1"/>
    </source>
</evidence>
<protein>
    <recommendedName>
        <fullName evidence="2">DUF6532 domain-containing protein</fullName>
    </recommendedName>
</protein>
<dbReference type="AlphaFoldDB" id="A0A9P5YR05"/>
<comment type="caution">
    <text evidence="3">The sequence shown here is derived from an EMBL/GenBank/DDBJ whole genome shotgun (WGS) entry which is preliminary data.</text>
</comment>
<dbReference type="Pfam" id="PF20149">
    <property type="entry name" value="DUF6532"/>
    <property type="match status" value="1"/>
</dbReference>
<keyword evidence="4" id="KW-1185">Reference proteome</keyword>
<evidence type="ECO:0000313" key="4">
    <source>
        <dbReference type="Proteomes" id="UP000807469"/>
    </source>
</evidence>
<dbReference type="InterPro" id="IPR045341">
    <property type="entry name" value="DUF6532"/>
</dbReference>
<dbReference type="EMBL" id="MU155388">
    <property type="protein sequence ID" value="KAF9474257.1"/>
    <property type="molecule type" value="Genomic_DNA"/>
</dbReference>
<evidence type="ECO:0000256" key="1">
    <source>
        <dbReference type="SAM" id="MobiDB-lite"/>
    </source>
</evidence>
<reference evidence="3" key="1">
    <citation type="submission" date="2020-11" db="EMBL/GenBank/DDBJ databases">
        <authorList>
            <consortium name="DOE Joint Genome Institute"/>
            <person name="Ahrendt S."/>
            <person name="Riley R."/>
            <person name="Andreopoulos W."/>
            <person name="Labutti K."/>
            <person name="Pangilinan J."/>
            <person name="Ruiz-Duenas F.J."/>
            <person name="Barrasa J.M."/>
            <person name="Sanchez-Garcia M."/>
            <person name="Camarero S."/>
            <person name="Miyauchi S."/>
            <person name="Serrano A."/>
            <person name="Linde D."/>
            <person name="Babiker R."/>
            <person name="Drula E."/>
            <person name="Ayuso-Fernandez I."/>
            <person name="Pacheco R."/>
            <person name="Padilla G."/>
            <person name="Ferreira P."/>
            <person name="Barriuso J."/>
            <person name="Kellner H."/>
            <person name="Castanera R."/>
            <person name="Alfaro M."/>
            <person name="Ramirez L."/>
            <person name="Pisabarro A.G."/>
            <person name="Kuo A."/>
            <person name="Tritt A."/>
            <person name="Lipzen A."/>
            <person name="He G."/>
            <person name="Yan M."/>
            <person name="Ng V."/>
            <person name="Cullen D."/>
            <person name="Martin F."/>
            <person name="Rosso M.-N."/>
            <person name="Henrissat B."/>
            <person name="Hibbett D."/>
            <person name="Martinez A.T."/>
            <person name="Grigoriev I.V."/>
        </authorList>
    </citation>
    <scope>NUCLEOTIDE SEQUENCE</scope>
    <source>
        <strain evidence="3">CIRM-BRFM 674</strain>
    </source>
</reference>
<organism evidence="3 4">
    <name type="scientific">Pholiota conissans</name>
    <dbReference type="NCBI Taxonomy" id="109636"/>
    <lineage>
        <taxon>Eukaryota</taxon>
        <taxon>Fungi</taxon>
        <taxon>Dikarya</taxon>
        <taxon>Basidiomycota</taxon>
        <taxon>Agaricomycotina</taxon>
        <taxon>Agaricomycetes</taxon>
        <taxon>Agaricomycetidae</taxon>
        <taxon>Agaricales</taxon>
        <taxon>Agaricineae</taxon>
        <taxon>Strophariaceae</taxon>
        <taxon>Pholiota</taxon>
    </lineage>
</organism>
<feature type="domain" description="DUF6532" evidence="2">
    <location>
        <begin position="397"/>
        <end position="577"/>
    </location>
</feature>
<feature type="compositionally biased region" description="Acidic residues" evidence="1">
    <location>
        <begin position="115"/>
        <end position="127"/>
    </location>
</feature>
<feature type="compositionally biased region" description="Acidic residues" evidence="1">
    <location>
        <begin position="150"/>
        <end position="168"/>
    </location>
</feature>
<feature type="region of interest" description="Disordered" evidence="1">
    <location>
        <begin position="1"/>
        <end position="179"/>
    </location>
</feature>
<feature type="compositionally biased region" description="Basic residues" evidence="1">
    <location>
        <begin position="134"/>
        <end position="145"/>
    </location>
</feature>
<accession>A0A9P5YR05</accession>
<dbReference type="Proteomes" id="UP000807469">
    <property type="component" value="Unassembled WGS sequence"/>
</dbReference>
<sequence>MARDAEHVPAPTGSLRSMRQSAKKLLEKPTWAVKKPRKKGESIATQGDLEMDPRSGTSGQKRGPEPADAYTTKKGFPPAQREPKRAKTTTQSQAPVSLKEKPMQVRGRYIPPVINDEDDEESEEEHDFPERIKQPARHPANIRKTPHQEDDTEDDEEEEREEEENESEGENREMDVADAGNLFDEAVVINARTGGVFYPGRSADSSRSNSAHSYRSRSASHSSSVYNGHGLPTTDDDEGEPENDQDGAEDAEESDEDLEAELFARAQQRRGHPVTDKRRQAVNKKLAEERPVITTKKHLSDDRISDEDDVNANEIEDNDWLPRTKIHLTYQNSTPRVNIKDQSTIMQNVIRRAVDLGELYLVLGVPDTDKLSPDDASGMNTPFSISGLHSIAIVALITSAQEQGCDEERDVVDRLSEGSERYYIKPLRTHVFQRLSLARTQILGRIASALPPVIKVDKKDKVFIGLLLTKSSYIFPLKEGSKDKFVNTKAYQSDIIQMSLKIGFGSLTSVHLPKLYTSSNESPQERELPPFMIAVAATTAYAVLQHLLYDSAGNVTEFSTATLQSVFQAHMVRLLEWKRRHPRLFHKYAHQQYKLVIGVGAGVAGDQTTKEIIDEMDWDNMVDSEEEVAGAPA</sequence>
<proteinExistence type="predicted"/>
<feature type="region of interest" description="Disordered" evidence="1">
    <location>
        <begin position="195"/>
        <end position="289"/>
    </location>
</feature>
<feature type="compositionally biased region" description="Acidic residues" evidence="1">
    <location>
        <begin position="234"/>
        <end position="260"/>
    </location>
</feature>
<name>A0A9P5YR05_9AGAR</name>
<feature type="compositionally biased region" description="Low complexity" evidence="1">
    <location>
        <begin position="201"/>
        <end position="224"/>
    </location>
</feature>
<gene>
    <name evidence="3" type="ORF">BDN70DRAFT_961465</name>
</gene>